<proteinExistence type="predicted"/>
<comment type="caution">
    <text evidence="1">The sequence shown here is derived from an EMBL/GenBank/DDBJ whole genome shotgun (WGS) entry which is preliminary data.</text>
</comment>
<dbReference type="RefSeq" id="WP_106307888.1">
    <property type="nucleotide sequence ID" value="NZ_PVWO01000257.1"/>
</dbReference>
<organism evidence="1 2">
    <name type="scientific">Chamaesiphon polymorphus CCALA 037</name>
    <dbReference type="NCBI Taxonomy" id="2107692"/>
    <lineage>
        <taxon>Bacteria</taxon>
        <taxon>Bacillati</taxon>
        <taxon>Cyanobacteriota</taxon>
        <taxon>Cyanophyceae</taxon>
        <taxon>Gomontiellales</taxon>
        <taxon>Chamaesiphonaceae</taxon>
        <taxon>Chamaesiphon</taxon>
    </lineage>
</organism>
<dbReference type="EMBL" id="PVWO01000257">
    <property type="protein sequence ID" value="PSB54464.1"/>
    <property type="molecule type" value="Genomic_DNA"/>
</dbReference>
<dbReference type="OrthoDB" id="462433at2"/>
<keyword evidence="2" id="KW-1185">Reference proteome</keyword>
<name>A0A2T1GB07_9CYAN</name>
<evidence type="ECO:0000313" key="1">
    <source>
        <dbReference type="EMBL" id="PSB54464.1"/>
    </source>
</evidence>
<evidence type="ECO:0000313" key="2">
    <source>
        <dbReference type="Proteomes" id="UP000238937"/>
    </source>
</evidence>
<accession>A0A2T1GB07</accession>
<dbReference type="Proteomes" id="UP000238937">
    <property type="component" value="Unassembled WGS sequence"/>
</dbReference>
<sequence>MTSQLVFNLASGSASCGFTLTAARELQAKLNEIVRVLKAKTAETPGGERAKLKPHQPIEYQYTGDVFLEIFCNPNIWANVFVAKVSITLRDDRIRLNSEAELTRIIEDVERFVEQIDPSRS</sequence>
<gene>
    <name evidence="1" type="ORF">C7B77_18095</name>
</gene>
<dbReference type="AlphaFoldDB" id="A0A2T1GB07"/>
<reference evidence="1 2" key="1">
    <citation type="submission" date="2018-03" db="EMBL/GenBank/DDBJ databases">
        <title>The ancient ancestry and fast evolution of plastids.</title>
        <authorList>
            <person name="Moore K.R."/>
            <person name="Magnabosco C."/>
            <person name="Momper L."/>
            <person name="Gold D.A."/>
            <person name="Bosak T."/>
            <person name="Fournier G.P."/>
        </authorList>
    </citation>
    <scope>NUCLEOTIDE SEQUENCE [LARGE SCALE GENOMIC DNA]</scope>
    <source>
        <strain evidence="1 2">CCALA 037</strain>
    </source>
</reference>
<protein>
    <submittedName>
        <fullName evidence="1">Uncharacterized protein</fullName>
    </submittedName>
</protein>